<dbReference type="EMBL" id="CP042434">
    <property type="protein sequence ID" value="QEC74232.1"/>
    <property type="molecule type" value="Genomic_DNA"/>
</dbReference>
<organism evidence="3 4">
    <name type="scientific">Arachidicoccus ginsenosidivorans</name>
    <dbReference type="NCBI Taxonomy" id="496057"/>
    <lineage>
        <taxon>Bacteria</taxon>
        <taxon>Pseudomonadati</taxon>
        <taxon>Bacteroidota</taxon>
        <taxon>Chitinophagia</taxon>
        <taxon>Chitinophagales</taxon>
        <taxon>Chitinophagaceae</taxon>
        <taxon>Arachidicoccus</taxon>
    </lineage>
</organism>
<dbReference type="Gene3D" id="3.20.20.520">
    <property type="entry name" value="Glycosyl hydrolase family 115"/>
    <property type="match status" value="1"/>
</dbReference>
<dbReference type="PANTHER" id="PTHR37842">
    <property type="match status" value="1"/>
</dbReference>
<dbReference type="Gene3D" id="2.60.120.1620">
    <property type="match status" value="1"/>
</dbReference>
<dbReference type="GO" id="GO:0016787">
    <property type="term" value="F:hydrolase activity"/>
    <property type="evidence" value="ECO:0007669"/>
    <property type="project" value="UniProtKB-KW"/>
</dbReference>
<dbReference type="InterPro" id="IPR041437">
    <property type="entry name" value="GH115_C"/>
</dbReference>
<dbReference type="InterPro" id="IPR029018">
    <property type="entry name" value="Hex-like_dom2"/>
</dbReference>
<dbReference type="Gene3D" id="3.30.379.10">
    <property type="entry name" value="Chitobiase/beta-hexosaminidase domain 2-like"/>
    <property type="match status" value="1"/>
</dbReference>
<gene>
    <name evidence="3" type="ORF">FSB73_08225</name>
</gene>
<dbReference type="Proteomes" id="UP000321291">
    <property type="component" value="Chromosome"/>
</dbReference>
<dbReference type="InterPro" id="IPR031924">
    <property type="entry name" value="GH115"/>
</dbReference>
<feature type="domain" description="Gylcosyl hydrolase 115 C-terminal" evidence="2">
    <location>
        <begin position="784"/>
        <end position="953"/>
    </location>
</feature>
<dbReference type="KEGG" id="agi:FSB73_08225"/>
<dbReference type="InterPro" id="IPR042301">
    <property type="entry name" value="GH115_sf"/>
</dbReference>
<dbReference type="SUPFAM" id="SSF55545">
    <property type="entry name" value="beta-N-acetylhexosaminidase-like domain"/>
    <property type="match status" value="1"/>
</dbReference>
<protein>
    <submittedName>
        <fullName evidence="3">Glycosyl hydrolase</fullName>
    </submittedName>
</protein>
<dbReference type="OrthoDB" id="8727830at2"/>
<keyword evidence="1 3" id="KW-0378">Hydrolase</keyword>
<evidence type="ECO:0000259" key="2">
    <source>
        <dbReference type="Pfam" id="PF17829"/>
    </source>
</evidence>
<dbReference type="Gene3D" id="1.20.58.2150">
    <property type="match status" value="1"/>
</dbReference>
<proteinExistence type="predicted"/>
<evidence type="ECO:0000313" key="4">
    <source>
        <dbReference type="Proteomes" id="UP000321291"/>
    </source>
</evidence>
<reference evidence="3 4" key="1">
    <citation type="journal article" date="2017" name="Int. J. Syst. Evol. Microbiol.">
        <title>Arachidicoccus ginsenosidivorans sp. nov., with ginsenoside-converting activity isolated from ginseng cultivating soil.</title>
        <authorList>
            <person name="Siddiqi M.Z."/>
            <person name="Aslam Z."/>
            <person name="Im W.T."/>
        </authorList>
    </citation>
    <scope>NUCLEOTIDE SEQUENCE [LARGE SCALE GENOMIC DNA]</scope>
    <source>
        <strain evidence="3 4">Gsoil 809</strain>
    </source>
</reference>
<name>A0A5B8VTI8_9BACT</name>
<dbReference type="GO" id="GO:0005975">
    <property type="term" value="P:carbohydrate metabolic process"/>
    <property type="evidence" value="ECO:0007669"/>
    <property type="project" value="UniProtKB-ARBA"/>
</dbReference>
<dbReference type="Pfam" id="PF15979">
    <property type="entry name" value="Glyco_hydro_115"/>
    <property type="match status" value="1"/>
</dbReference>
<dbReference type="Pfam" id="PF17829">
    <property type="entry name" value="GH115_C"/>
    <property type="match status" value="1"/>
</dbReference>
<keyword evidence="4" id="KW-1185">Reference proteome</keyword>
<evidence type="ECO:0000256" key="1">
    <source>
        <dbReference type="ARBA" id="ARBA00022801"/>
    </source>
</evidence>
<dbReference type="PANTHER" id="PTHR37842:SF2">
    <property type="entry name" value="GYLCOSYL HYDROLASE 115 C-TERMINAL DOMAIN-CONTAINING PROTEIN"/>
    <property type="match status" value="1"/>
</dbReference>
<evidence type="ECO:0000313" key="3">
    <source>
        <dbReference type="EMBL" id="QEC74232.1"/>
    </source>
</evidence>
<accession>A0A5B8VTI8</accession>
<dbReference type="AlphaFoldDB" id="A0A5B8VTI8"/>
<sequence>MGNKGIYLLIAFMCWGSSYSFGQQQVISFSSDQQQASVAFALAGQGQVAPIVLAEDDWKGVQIAADNLSQDFKRVTGTPATLLKMQDNAIGNNSSHTAIIVGTIGHSSVIDQLIKNGKIQVDQVAGKWEATLMRVVAHPFPGIEQALVIAGSDKRGTIYGIYEISRQIGVSPWYYWGDVPVVHQQNIYCLDRTMVLASPKVKYRGIFLNDEAPALSGWVHEQFGGFNHKFYTKVFELLLRLKANYLWPAMWGNAFNDDDTLNPVLADQYGIVMGTSHHEPMLRAQQEWKRYGKGEWNYQENQKVLQDFWKKGIQHMGSHESIVTVGMRGDGDMPMTEGSNIALLEKIIKDQRQIITSVTGKPASKTPQLWALYKEVQEYYDKGMRVPDDITLLLCDDNWGNLRKLPALNAKYRSGGYGIYYHFDYVGDPRNYKWINTNTIERTWEQMHLAYSYGVDQIWIVNVGDLKPMEFPISFFLDYARNPEAINYDDLPAYTTNWAKQQFGETFAQPIADIIHLYTKYNARVKPELLNSRTYSLKNYNEWNRVVDAYNALAQKSRAIYDKLPEAYKAAYFELVDFQVAASANLYRLYRAQALNHLYADQHRSVTNQFADSVRYYYLQDSLLTYRYNKINAGGKWNHFMDQTHIGYTYWQQPEHNSLPAVREITLQGKAILGIDGPDTLYLNQVPTSDNTTPPGQITLYAMGNQPADYAVKVANEKLLSLDAQKGIVKTAAAGRAIHLKVDWTKISTKQVTAIDIKGSGGVHKKITVVLSPVDIRQLPHGAYIQGKDLVSIDALGYTSDSLKFGQGIRWTALKGFGKTAGGVTPMPVNFTPLKMSRENPSISYRFYTLDSGDAHIRFYLSPTLNIWHTEGLKFAYAIDAQAPVVVNINKGFESENLWRKEVAASIRKIADKVSIKNAGLHTLTIWAISPGVVIQKMELDFGKEKQSFLGAPISYYNP</sequence>